<sequence length="62" mass="7124">MTRLRAASADANCIPAFRVRLCLCRPTRAHYPHEEARRGPCIRTRPHRDAAPLTRCRPTNRS</sequence>
<accession>A0A8E2S1Z9</accession>
<gene>
    <name evidence="2" type="ORF">C6P98_01965</name>
</gene>
<proteinExistence type="predicted"/>
<evidence type="ECO:0000256" key="1">
    <source>
        <dbReference type="SAM" id="MobiDB-lite"/>
    </source>
</evidence>
<name>A0A8E2S1Z9_9BURK</name>
<dbReference type="Proteomes" id="UP000237686">
    <property type="component" value="Unassembled WGS sequence"/>
</dbReference>
<comment type="caution">
    <text evidence="2">The sequence shown here is derived from an EMBL/GenBank/DDBJ whole genome shotgun (WGS) entry which is preliminary data.</text>
</comment>
<dbReference type="AlphaFoldDB" id="A0A8E2S1Z9"/>
<evidence type="ECO:0000313" key="2">
    <source>
        <dbReference type="EMBL" id="PRF28108.1"/>
    </source>
</evidence>
<protein>
    <submittedName>
        <fullName evidence="2">Uncharacterized protein</fullName>
    </submittedName>
</protein>
<organism evidence="2 3">
    <name type="scientific">Burkholderia multivorans</name>
    <dbReference type="NCBI Taxonomy" id="87883"/>
    <lineage>
        <taxon>Bacteria</taxon>
        <taxon>Pseudomonadati</taxon>
        <taxon>Pseudomonadota</taxon>
        <taxon>Betaproteobacteria</taxon>
        <taxon>Burkholderiales</taxon>
        <taxon>Burkholderiaceae</taxon>
        <taxon>Burkholderia</taxon>
        <taxon>Burkholderia cepacia complex</taxon>
    </lineage>
</organism>
<reference evidence="2 3" key="1">
    <citation type="submission" date="2018-03" db="EMBL/GenBank/DDBJ databases">
        <authorList>
            <person name="Nguyen K."/>
            <person name="Fouts D."/>
            <person name="Sutton G."/>
        </authorList>
    </citation>
    <scope>NUCLEOTIDE SEQUENCE [LARGE SCALE GENOMIC DNA]</scope>
    <source>
        <strain evidence="2 3">AU17135</strain>
    </source>
</reference>
<evidence type="ECO:0000313" key="3">
    <source>
        <dbReference type="Proteomes" id="UP000237686"/>
    </source>
</evidence>
<feature type="region of interest" description="Disordered" evidence="1">
    <location>
        <begin position="35"/>
        <end position="62"/>
    </location>
</feature>
<dbReference type="EMBL" id="PVFZ01000006">
    <property type="protein sequence ID" value="PRF28108.1"/>
    <property type="molecule type" value="Genomic_DNA"/>
</dbReference>